<keyword evidence="1" id="KW-1133">Transmembrane helix</keyword>
<dbReference type="Proteomes" id="UP000054783">
    <property type="component" value="Unassembled WGS sequence"/>
</dbReference>
<name>A0A0V0YTJ4_9BILA</name>
<comment type="caution">
    <text evidence="2">The sequence shown here is derived from an EMBL/GenBank/DDBJ whole genome shotgun (WGS) entry which is preliminary data.</text>
</comment>
<gene>
    <name evidence="2" type="ORF">T12_15645</name>
</gene>
<dbReference type="EMBL" id="JYDQ01002636">
    <property type="protein sequence ID" value="KRY03615.1"/>
    <property type="molecule type" value="Genomic_DNA"/>
</dbReference>
<evidence type="ECO:0000313" key="2">
    <source>
        <dbReference type="EMBL" id="KRY03615.1"/>
    </source>
</evidence>
<evidence type="ECO:0000313" key="3">
    <source>
        <dbReference type="Proteomes" id="UP000054783"/>
    </source>
</evidence>
<sequence length="39" mass="4509">MKFTTNTVIWAPLFTVFLLIFDRAILLGRQVVVLLVFLV</sequence>
<keyword evidence="3" id="KW-1185">Reference proteome</keyword>
<dbReference type="AlphaFoldDB" id="A0A0V0YTJ4"/>
<protein>
    <submittedName>
        <fullName evidence="2">Uncharacterized protein</fullName>
    </submittedName>
</protein>
<proteinExistence type="predicted"/>
<organism evidence="2 3">
    <name type="scientific">Trichinella patagoniensis</name>
    <dbReference type="NCBI Taxonomy" id="990121"/>
    <lineage>
        <taxon>Eukaryota</taxon>
        <taxon>Metazoa</taxon>
        <taxon>Ecdysozoa</taxon>
        <taxon>Nematoda</taxon>
        <taxon>Enoplea</taxon>
        <taxon>Dorylaimia</taxon>
        <taxon>Trichinellida</taxon>
        <taxon>Trichinellidae</taxon>
        <taxon>Trichinella</taxon>
    </lineage>
</organism>
<evidence type="ECO:0000256" key="1">
    <source>
        <dbReference type="SAM" id="Phobius"/>
    </source>
</evidence>
<keyword evidence="1" id="KW-0812">Transmembrane</keyword>
<keyword evidence="1" id="KW-0472">Membrane</keyword>
<feature type="transmembrane region" description="Helical" evidence="1">
    <location>
        <begin position="12"/>
        <end position="38"/>
    </location>
</feature>
<accession>A0A0V0YTJ4</accession>
<reference evidence="2 3" key="1">
    <citation type="submission" date="2015-01" db="EMBL/GenBank/DDBJ databases">
        <title>Evolution of Trichinella species and genotypes.</title>
        <authorList>
            <person name="Korhonen P.K."/>
            <person name="Edoardo P."/>
            <person name="Giuseppe L.R."/>
            <person name="Gasser R.B."/>
        </authorList>
    </citation>
    <scope>NUCLEOTIDE SEQUENCE [LARGE SCALE GENOMIC DNA]</scope>
    <source>
        <strain evidence="2">ISS2496</strain>
    </source>
</reference>